<keyword evidence="2" id="KW-0472">Membrane</keyword>
<keyword evidence="2" id="KW-0812">Transmembrane</keyword>
<evidence type="ECO:0000256" key="1">
    <source>
        <dbReference type="SAM" id="MobiDB-lite"/>
    </source>
</evidence>
<sequence>MSIPILHYRDRRQSQRKLLLFSNVDVYVSFRDVFSSNKQHNIMTEPIATQTHYGAWYGGAAGTALAYVAGVLSTGVGFVWGLLPFVKRKKEEKKEKKKKAAKKEKREEREEEKRRERNRWHRRRKQLLGDVEEVVRKVVREELERARKMERSEVWEEVEE</sequence>
<dbReference type="EMBL" id="ML977312">
    <property type="protein sequence ID" value="KAF2121180.1"/>
    <property type="molecule type" value="Genomic_DNA"/>
</dbReference>
<feature type="compositionally biased region" description="Basic and acidic residues" evidence="1">
    <location>
        <begin position="104"/>
        <end position="115"/>
    </location>
</feature>
<evidence type="ECO:0000313" key="3">
    <source>
        <dbReference type="EMBL" id="KAF2121180.1"/>
    </source>
</evidence>
<keyword evidence="4" id="KW-1185">Reference proteome</keyword>
<feature type="compositionally biased region" description="Basic residues" evidence="1">
    <location>
        <begin position="90"/>
        <end position="103"/>
    </location>
</feature>
<organism evidence="3 4">
    <name type="scientific">Lophiotrema nucula</name>
    <dbReference type="NCBI Taxonomy" id="690887"/>
    <lineage>
        <taxon>Eukaryota</taxon>
        <taxon>Fungi</taxon>
        <taxon>Dikarya</taxon>
        <taxon>Ascomycota</taxon>
        <taxon>Pezizomycotina</taxon>
        <taxon>Dothideomycetes</taxon>
        <taxon>Pleosporomycetidae</taxon>
        <taxon>Pleosporales</taxon>
        <taxon>Lophiotremataceae</taxon>
        <taxon>Lophiotrema</taxon>
    </lineage>
</organism>
<feature type="region of interest" description="Disordered" evidence="1">
    <location>
        <begin position="90"/>
        <end position="119"/>
    </location>
</feature>
<reference evidence="3" key="1">
    <citation type="journal article" date="2020" name="Stud. Mycol.">
        <title>101 Dothideomycetes genomes: a test case for predicting lifestyles and emergence of pathogens.</title>
        <authorList>
            <person name="Haridas S."/>
            <person name="Albert R."/>
            <person name="Binder M."/>
            <person name="Bloem J."/>
            <person name="Labutti K."/>
            <person name="Salamov A."/>
            <person name="Andreopoulos B."/>
            <person name="Baker S."/>
            <person name="Barry K."/>
            <person name="Bills G."/>
            <person name="Bluhm B."/>
            <person name="Cannon C."/>
            <person name="Castanera R."/>
            <person name="Culley D."/>
            <person name="Daum C."/>
            <person name="Ezra D."/>
            <person name="Gonzalez J."/>
            <person name="Henrissat B."/>
            <person name="Kuo A."/>
            <person name="Liang C."/>
            <person name="Lipzen A."/>
            <person name="Lutzoni F."/>
            <person name="Magnuson J."/>
            <person name="Mondo S."/>
            <person name="Nolan M."/>
            <person name="Ohm R."/>
            <person name="Pangilinan J."/>
            <person name="Park H.-J."/>
            <person name="Ramirez L."/>
            <person name="Alfaro M."/>
            <person name="Sun H."/>
            <person name="Tritt A."/>
            <person name="Yoshinaga Y."/>
            <person name="Zwiers L.-H."/>
            <person name="Turgeon B."/>
            <person name="Goodwin S."/>
            <person name="Spatafora J."/>
            <person name="Crous P."/>
            <person name="Grigoriev I."/>
        </authorList>
    </citation>
    <scope>NUCLEOTIDE SEQUENCE</scope>
    <source>
        <strain evidence="3">CBS 627.86</strain>
    </source>
</reference>
<dbReference type="Proteomes" id="UP000799770">
    <property type="component" value="Unassembled WGS sequence"/>
</dbReference>
<evidence type="ECO:0000256" key="2">
    <source>
        <dbReference type="SAM" id="Phobius"/>
    </source>
</evidence>
<gene>
    <name evidence="3" type="ORF">BDV96DRAFT_640580</name>
</gene>
<evidence type="ECO:0000313" key="4">
    <source>
        <dbReference type="Proteomes" id="UP000799770"/>
    </source>
</evidence>
<protein>
    <recommendedName>
        <fullName evidence="5">Transmembrane protein</fullName>
    </recommendedName>
</protein>
<proteinExistence type="predicted"/>
<evidence type="ECO:0008006" key="5">
    <source>
        <dbReference type="Google" id="ProtNLM"/>
    </source>
</evidence>
<dbReference type="AlphaFoldDB" id="A0A6A5ZND1"/>
<feature type="transmembrane region" description="Helical" evidence="2">
    <location>
        <begin position="64"/>
        <end position="86"/>
    </location>
</feature>
<name>A0A6A5ZND1_9PLEO</name>
<accession>A0A6A5ZND1</accession>
<keyword evidence="2" id="KW-1133">Transmembrane helix</keyword>